<gene>
    <name evidence="12" type="primary">thiO</name>
    <name evidence="12" type="ORF">ABS311_05885</name>
</gene>
<reference evidence="12 13" key="1">
    <citation type="submission" date="2024-06" db="EMBL/GenBank/DDBJ databases">
        <authorList>
            <person name="Chen R.Y."/>
        </authorList>
    </citation>
    <scope>NUCLEOTIDE SEQUENCE [LARGE SCALE GENOMIC DNA]</scope>
    <source>
        <strain evidence="12 13">D2</strain>
    </source>
</reference>
<dbReference type="Gene3D" id="3.50.50.60">
    <property type="entry name" value="FAD/NAD(P)-binding domain"/>
    <property type="match status" value="1"/>
</dbReference>
<comment type="catalytic activity">
    <reaction evidence="10">
        <text>a D-alpha-amino acid + O2 + H2O = a 2-oxocarboxylate + H2O2 + NH4(+)</text>
        <dbReference type="Rhea" id="RHEA:21816"/>
        <dbReference type="ChEBI" id="CHEBI:15377"/>
        <dbReference type="ChEBI" id="CHEBI:15379"/>
        <dbReference type="ChEBI" id="CHEBI:16240"/>
        <dbReference type="ChEBI" id="CHEBI:28938"/>
        <dbReference type="ChEBI" id="CHEBI:35179"/>
        <dbReference type="ChEBI" id="CHEBI:59871"/>
        <dbReference type="EC" id="1.4.3.3"/>
    </reaction>
    <physiologicalReaction direction="left-to-right" evidence="10">
        <dbReference type="Rhea" id="RHEA:21817"/>
    </physiologicalReaction>
</comment>
<evidence type="ECO:0000313" key="12">
    <source>
        <dbReference type="EMBL" id="MER2491408.1"/>
    </source>
</evidence>
<evidence type="ECO:0000256" key="8">
    <source>
        <dbReference type="ARBA" id="ARBA00039101"/>
    </source>
</evidence>
<dbReference type="NCBIfam" id="TIGR02352">
    <property type="entry name" value="thiamin_ThiO"/>
    <property type="match status" value="1"/>
</dbReference>
<dbReference type="GO" id="GO:0043799">
    <property type="term" value="F:glycine oxidase activity"/>
    <property type="evidence" value="ECO:0007669"/>
    <property type="project" value="UniProtKB-EC"/>
</dbReference>
<keyword evidence="5" id="KW-0274">FAD</keyword>
<comment type="cofactor">
    <cofactor evidence="1">
        <name>FAD</name>
        <dbReference type="ChEBI" id="CHEBI:57692"/>
    </cofactor>
</comment>
<dbReference type="InterPro" id="IPR023209">
    <property type="entry name" value="DAO"/>
</dbReference>
<keyword evidence="7 12" id="KW-0560">Oxidoreductase</keyword>
<evidence type="ECO:0000256" key="1">
    <source>
        <dbReference type="ARBA" id="ARBA00001974"/>
    </source>
</evidence>
<evidence type="ECO:0000256" key="7">
    <source>
        <dbReference type="ARBA" id="ARBA00023002"/>
    </source>
</evidence>
<evidence type="ECO:0000256" key="6">
    <source>
        <dbReference type="ARBA" id="ARBA00022977"/>
    </source>
</evidence>
<evidence type="ECO:0000256" key="4">
    <source>
        <dbReference type="ARBA" id="ARBA00022630"/>
    </source>
</evidence>
<organism evidence="12 13">
    <name type="scientific">Catenovulum sediminis</name>
    <dbReference type="NCBI Taxonomy" id="1740262"/>
    <lineage>
        <taxon>Bacteria</taxon>
        <taxon>Pseudomonadati</taxon>
        <taxon>Pseudomonadota</taxon>
        <taxon>Gammaproteobacteria</taxon>
        <taxon>Alteromonadales</taxon>
        <taxon>Alteromonadaceae</taxon>
        <taxon>Catenovulum</taxon>
    </lineage>
</organism>
<evidence type="ECO:0000256" key="10">
    <source>
        <dbReference type="ARBA" id="ARBA00049547"/>
    </source>
</evidence>
<dbReference type="SUPFAM" id="SSF51905">
    <property type="entry name" value="FAD/NAD(P)-binding domain"/>
    <property type="match status" value="1"/>
</dbReference>
<accession>A0ABV1RET0</accession>
<keyword evidence="13" id="KW-1185">Reference proteome</keyword>
<dbReference type="RefSeq" id="WP_350401044.1">
    <property type="nucleotide sequence ID" value="NZ_JBELOE010000116.1"/>
</dbReference>
<dbReference type="Proteomes" id="UP001467690">
    <property type="component" value="Unassembled WGS sequence"/>
</dbReference>
<dbReference type="EC" id="1.4.3.3" evidence="8"/>
<dbReference type="Pfam" id="PF01266">
    <property type="entry name" value="DAO"/>
    <property type="match status" value="1"/>
</dbReference>
<comment type="pathway">
    <text evidence="2">Cofactor biosynthesis; thiamine diphosphate biosynthesis.</text>
</comment>
<dbReference type="InterPro" id="IPR012727">
    <property type="entry name" value="Gly_oxidase_ThiO"/>
</dbReference>
<evidence type="ECO:0000259" key="11">
    <source>
        <dbReference type="Pfam" id="PF01266"/>
    </source>
</evidence>
<proteinExistence type="inferred from homology"/>
<dbReference type="InterPro" id="IPR006076">
    <property type="entry name" value="FAD-dep_OxRdtase"/>
</dbReference>
<protein>
    <recommendedName>
        <fullName evidence="9">D-amino-acid oxidase</fullName>
        <ecNumber evidence="8">1.4.3.3</ecNumber>
    </recommendedName>
</protein>
<dbReference type="PANTHER" id="PTHR11530:SF11">
    <property type="entry name" value="D-ASPARTATE OXIDASE"/>
    <property type="match status" value="1"/>
</dbReference>
<keyword evidence="4" id="KW-0285">Flavoprotein</keyword>
<keyword evidence="6" id="KW-0784">Thiamine biosynthesis</keyword>
<evidence type="ECO:0000256" key="3">
    <source>
        <dbReference type="ARBA" id="ARBA00006730"/>
    </source>
</evidence>
<comment type="similarity">
    <text evidence="3">Belongs to the DAMOX/DASOX family.</text>
</comment>
<dbReference type="PANTHER" id="PTHR11530">
    <property type="entry name" value="D-AMINO ACID OXIDASE"/>
    <property type="match status" value="1"/>
</dbReference>
<evidence type="ECO:0000256" key="9">
    <source>
        <dbReference type="ARBA" id="ARBA00039751"/>
    </source>
</evidence>
<dbReference type="EMBL" id="JBELOE010000116">
    <property type="protein sequence ID" value="MER2491408.1"/>
    <property type="molecule type" value="Genomic_DNA"/>
</dbReference>
<evidence type="ECO:0000256" key="2">
    <source>
        <dbReference type="ARBA" id="ARBA00004948"/>
    </source>
</evidence>
<sequence>MKIAVVGGGLMGRLMAWRLSHASSGCQVELFDKGMASGTGSTGYIAAAMVAPVAESVIAGPLVTQLGFRTLQLWPALLADLELPVFYQQAGSLILAHAQDRGDLLSFQQRLKNSNALKTLNARQIAELEPELGYRFNQGLYIENEAQIDNRKLYQALLEALQQNAVKMHWQKPVVVEGNTIVCGTQTMQYDWVIDCRGMGAKADMQNTRERQLRGVRGEVARVYAPEVNISRPIRLMHPRYPIYIVPKPDKQYVIGATEIESESEKPVTVRSSMELLSAAYSVHSGFAEAHIEALDSGLRPTMTDNDPCIQVEQGLMRINGLYRHGFLLAPAILEQALIRLFQDSAKTIADSTLGSINFQNATQCEALFFS</sequence>
<name>A0ABV1RET0_9ALTE</name>
<evidence type="ECO:0000313" key="13">
    <source>
        <dbReference type="Proteomes" id="UP001467690"/>
    </source>
</evidence>
<evidence type="ECO:0000256" key="5">
    <source>
        <dbReference type="ARBA" id="ARBA00022827"/>
    </source>
</evidence>
<dbReference type="InterPro" id="IPR036188">
    <property type="entry name" value="FAD/NAD-bd_sf"/>
</dbReference>
<feature type="domain" description="FAD dependent oxidoreductase" evidence="11">
    <location>
        <begin position="2"/>
        <end position="333"/>
    </location>
</feature>
<comment type="caution">
    <text evidence="12">The sequence shown here is derived from an EMBL/GenBank/DDBJ whole genome shotgun (WGS) entry which is preliminary data.</text>
</comment>
<dbReference type="Gene3D" id="3.30.9.10">
    <property type="entry name" value="D-Amino Acid Oxidase, subunit A, domain 2"/>
    <property type="match status" value="1"/>
</dbReference>